<dbReference type="PANTHER" id="PTHR30540">
    <property type="entry name" value="OSMOTIC STRESS POTASSIUM TRANSPORTER"/>
    <property type="match status" value="1"/>
</dbReference>
<dbReference type="InterPro" id="IPR023051">
    <property type="entry name" value="Kup"/>
</dbReference>
<feature type="transmembrane region" description="Helical" evidence="11">
    <location>
        <begin position="418"/>
        <end position="437"/>
    </location>
</feature>
<feature type="transmembrane region" description="Helical" evidence="11">
    <location>
        <begin position="16"/>
        <end position="36"/>
    </location>
</feature>
<evidence type="ECO:0000256" key="10">
    <source>
        <dbReference type="ARBA" id="ARBA00023136"/>
    </source>
</evidence>
<dbReference type="AlphaFoldDB" id="A0A2V2NCY8"/>
<dbReference type="PANTHER" id="PTHR30540:SF83">
    <property type="entry name" value="K+ POTASSIUM TRANSPORTER"/>
    <property type="match status" value="1"/>
</dbReference>
<keyword evidence="8 11" id="KW-1133">Transmembrane helix</keyword>
<evidence type="ECO:0000313" key="15">
    <source>
        <dbReference type="Proteomes" id="UP000245657"/>
    </source>
</evidence>
<feature type="transmembrane region" description="Helical" evidence="11">
    <location>
        <begin position="336"/>
        <end position="359"/>
    </location>
</feature>
<dbReference type="HAMAP" id="MF_01522">
    <property type="entry name" value="Kup"/>
    <property type="match status" value="1"/>
</dbReference>
<proteinExistence type="inferred from homology"/>
<evidence type="ECO:0000259" key="12">
    <source>
        <dbReference type="Pfam" id="PF02705"/>
    </source>
</evidence>
<feature type="transmembrane region" description="Helical" evidence="11">
    <location>
        <begin position="136"/>
        <end position="155"/>
    </location>
</feature>
<evidence type="ECO:0000256" key="2">
    <source>
        <dbReference type="ARBA" id="ARBA00022448"/>
    </source>
</evidence>
<evidence type="ECO:0000256" key="3">
    <source>
        <dbReference type="ARBA" id="ARBA00022475"/>
    </source>
</evidence>
<feature type="transmembrane region" description="Helical" evidence="11">
    <location>
        <begin position="167"/>
        <end position="189"/>
    </location>
</feature>
<keyword evidence="3 11" id="KW-1003">Cell membrane</keyword>
<keyword evidence="2 11" id="KW-0813">Transport</keyword>
<evidence type="ECO:0000256" key="11">
    <source>
        <dbReference type="HAMAP-Rule" id="MF_01522"/>
    </source>
</evidence>
<dbReference type="InterPro" id="IPR053951">
    <property type="entry name" value="K_trans_N"/>
</dbReference>
<dbReference type="GO" id="GO:0005886">
    <property type="term" value="C:plasma membrane"/>
    <property type="evidence" value="ECO:0007669"/>
    <property type="project" value="UniProtKB-SubCell"/>
</dbReference>
<sequence>MEPLPSAASIKKATGLVFGDIGTSPIYTLAVLFLFIEPTRANIMGTISLIFWTLTVMVTVQYTILAMKLSQTGEGGTLVLKGILLPLIKHPRGASIFTLLAILGISLMIGECVITPAISILSAVEGIRQIPGMESIAQEWLILLAIFIACWLFFFQRRGTEGVSKTFGPIMIIWFISLFLTGLFSIILSPEIITAINPVYAAKFFLHNGVHGFFAMSLIVLCATGAEALFADMGHLGREPIQYAWALVFISVLASYLGQAAFLLRHANVANPLFQMVFTEVEILYIPFLILMIAATVIASQAVISGIFSIIYQAITTHLLPMLHIDYTSDELRTQIYINTVNWLLCIAVILVLLMFQYSDRLANAYGLAVTGTMSITGTFMISIFLARRQYLHAMVAVLVTTLDVTYFMSTFSKVTHGGYLSLIIASIPFSLILIYTHGQRKLYQAMHPMTQDQFLRRYTRAYFSGRHLKGTAIFFARSIENVPTYISRTMFNNEIIYHNNVLVSIDITEKPYGLEYSVSKEIAPGLATLSIRYGYMQVIDLMFIIRKAGIEEKTIFYGMEEIVTRNIIWQIFYIIKRLCPSFVQYYRLPPHKVHGVVTRVEM</sequence>
<keyword evidence="6 11" id="KW-0769">Symport</keyword>
<organism evidence="14 15">
    <name type="scientific">Methanospirillum lacunae</name>
    <dbReference type="NCBI Taxonomy" id="668570"/>
    <lineage>
        <taxon>Archaea</taxon>
        <taxon>Methanobacteriati</taxon>
        <taxon>Methanobacteriota</taxon>
        <taxon>Stenosarchaea group</taxon>
        <taxon>Methanomicrobia</taxon>
        <taxon>Methanomicrobiales</taxon>
        <taxon>Methanospirillaceae</taxon>
        <taxon>Methanospirillum</taxon>
    </lineage>
</organism>
<keyword evidence="10 11" id="KW-0472">Membrane</keyword>
<keyword evidence="15" id="KW-1185">Reference proteome</keyword>
<keyword evidence="7 11" id="KW-0630">Potassium</keyword>
<dbReference type="GO" id="GO:0015293">
    <property type="term" value="F:symporter activity"/>
    <property type="evidence" value="ECO:0007669"/>
    <property type="project" value="UniProtKB-UniRule"/>
</dbReference>
<evidence type="ECO:0000256" key="5">
    <source>
        <dbReference type="ARBA" id="ARBA00022692"/>
    </source>
</evidence>
<protein>
    <recommendedName>
        <fullName evidence="11">Probable potassium transport system protein Kup</fullName>
    </recommendedName>
</protein>
<gene>
    <name evidence="11" type="primary">kup</name>
    <name evidence="14" type="ORF">DK846_03795</name>
</gene>
<evidence type="ECO:0000256" key="7">
    <source>
        <dbReference type="ARBA" id="ARBA00022958"/>
    </source>
</evidence>
<dbReference type="GeneID" id="97549660"/>
<dbReference type="GO" id="GO:0015079">
    <property type="term" value="F:potassium ion transmembrane transporter activity"/>
    <property type="evidence" value="ECO:0007669"/>
    <property type="project" value="UniProtKB-UniRule"/>
</dbReference>
<comment type="subcellular location">
    <subcellularLocation>
        <location evidence="11">Cell membrane</location>
        <topology evidence="11">Multi-pass membrane protein</topology>
    </subcellularLocation>
    <subcellularLocation>
        <location evidence="1">Membrane</location>
        <topology evidence="1">Multi-pass membrane protein</topology>
    </subcellularLocation>
</comment>
<feature type="transmembrane region" description="Helical" evidence="11">
    <location>
        <begin position="42"/>
        <end position="65"/>
    </location>
</feature>
<evidence type="ECO:0000259" key="13">
    <source>
        <dbReference type="Pfam" id="PF22776"/>
    </source>
</evidence>
<keyword evidence="5 11" id="KW-0812">Transmembrane</keyword>
<dbReference type="InterPro" id="IPR003855">
    <property type="entry name" value="K+_transporter"/>
</dbReference>
<comment type="similarity">
    <text evidence="11">Belongs to the HAK/KUP transporter (TC 2.A.72) family.</text>
</comment>
<keyword evidence="9 11" id="KW-0406">Ion transport</keyword>
<name>A0A2V2NCY8_9EURY</name>
<dbReference type="RefSeq" id="WP_109967557.1">
    <property type="nucleotide sequence ID" value="NZ_CP176093.1"/>
</dbReference>
<feature type="transmembrane region" description="Helical" evidence="11">
    <location>
        <begin position="96"/>
        <end position="124"/>
    </location>
</feature>
<dbReference type="InterPro" id="IPR053952">
    <property type="entry name" value="K_trans_C"/>
</dbReference>
<dbReference type="Pfam" id="PF22776">
    <property type="entry name" value="K_trans_C"/>
    <property type="match status" value="1"/>
</dbReference>
<feature type="domain" description="K+ potassium transporter C-terminal" evidence="13">
    <location>
        <begin position="470"/>
        <end position="603"/>
    </location>
</feature>
<dbReference type="EMBL" id="QGMY01000002">
    <property type="protein sequence ID" value="PWR74278.1"/>
    <property type="molecule type" value="Genomic_DNA"/>
</dbReference>
<keyword evidence="4 11" id="KW-0633">Potassium transport</keyword>
<feature type="domain" description="K+ potassium transporter integral membrane" evidence="12">
    <location>
        <begin position="12"/>
        <end position="454"/>
    </location>
</feature>
<reference evidence="14 15" key="1">
    <citation type="submission" date="2018-05" db="EMBL/GenBank/DDBJ databases">
        <title>Draft genome of Methanospirillum lacunae Ki8-1.</title>
        <authorList>
            <person name="Dueholm M.S."/>
            <person name="Nielsen P.H."/>
            <person name="Bakmann L.F."/>
            <person name="Otzen D.E."/>
        </authorList>
    </citation>
    <scope>NUCLEOTIDE SEQUENCE [LARGE SCALE GENOMIC DNA]</scope>
    <source>
        <strain evidence="14 15">Ki8-1</strain>
    </source>
</reference>
<evidence type="ECO:0000313" key="14">
    <source>
        <dbReference type="EMBL" id="PWR74278.1"/>
    </source>
</evidence>
<evidence type="ECO:0000256" key="1">
    <source>
        <dbReference type="ARBA" id="ARBA00004141"/>
    </source>
</evidence>
<comment type="catalytic activity">
    <reaction evidence="11">
        <text>K(+)(in) + H(+)(in) = K(+)(out) + H(+)(out)</text>
        <dbReference type="Rhea" id="RHEA:28490"/>
        <dbReference type="ChEBI" id="CHEBI:15378"/>
        <dbReference type="ChEBI" id="CHEBI:29103"/>
    </reaction>
</comment>
<dbReference type="Proteomes" id="UP000245657">
    <property type="component" value="Unassembled WGS sequence"/>
</dbReference>
<dbReference type="OrthoDB" id="115647at2157"/>
<evidence type="ECO:0000256" key="4">
    <source>
        <dbReference type="ARBA" id="ARBA00022538"/>
    </source>
</evidence>
<feature type="transmembrane region" description="Helical" evidence="11">
    <location>
        <begin position="209"/>
        <end position="231"/>
    </location>
</feature>
<comment type="caution">
    <text evidence="14">The sequence shown here is derived from an EMBL/GenBank/DDBJ whole genome shotgun (WGS) entry which is preliminary data.</text>
</comment>
<evidence type="ECO:0000256" key="8">
    <source>
        <dbReference type="ARBA" id="ARBA00022989"/>
    </source>
</evidence>
<comment type="function">
    <text evidence="11">Transport of potassium into the cell. Likely operates as a K(+):H(+) symporter.</text>
</comment>
<evidence type="ECO:0000256" key="9">
    <source>
        <dbReference type="ARBA" id="ARBA00023065"/>
    </source>
</evidence>
<feature type="transmembrane region" description="Helical" evidence="11">
    <location>
        <begin position="284"/>
        <end position="315"/>
    </location>
</feature>
<feature type="transmembrane region" description="Helical" evidence="11">
    <location>
        <begin position="243"/>
        <end position="264"/>
    </location>
</feature>
<feature type="transmembrane region" description="Helical" evidence="11">
    <location>
        <begin position="365"/>
        <end position="387"/>
    </location>
</feature>
<feature type="transmembrane region" description="Helical" evidence="11">
    <location>
        <begin position="394"/>
        <end position="412"/>
    </location>
</feature>
<accession>A0A2V2NCY8</accession>
<evidence type="ECO:0000256" key="6">
    <source>
        <dbReference type="ARBA" id="ARBA00022847"/>
    </source>
</evidence>
<dbReference type="Pfam" id="PF02705">
    <property type="entry name" value="K_trans"/>
    <property type="match status" value="1"/>
</dbReference>